<dbReference type="InterPro" id="IPR027417">
    <property type="entry name" value="P-loop_NTPase"/>
</dbReference>
<evidence type="ECO:0000256" key="10">
    <source>
        <dbReference type="ARBA" id="ARBA00023204"/>
    </source>
</evidence>
<reference evidence="15 16" key="1">
    <citation type="submission" date="2023-02" db="EMBL/GenBank/DDBJ databases">
        <title>The predominant lactic acid bacteria and yeasts involved in the spontaneous fermentation of millet during the production of the traditional porridge Hausa koko in Ghana.</title>
        <authorList>
            <person name="Atter A."/>
            <person name="Diaz M."/>
        </authorList>
    </citation>
    <scope>NUCLEOTIDE SEQUENCE [LARGE SCALE GENOMIC DNA]</scope>
    <source>
        <strain evidence="15 16">FI11640</strain>
    </source>
</reference>
<feature type="region of interest" description="Lon-protease-like" evidence="11">
    <location>
        <begin position="353"/>
        <end position="470"/>
    </location>
</feature>
<evidence type="ECO:0000256" key="4">
    <source>
        <dbReference type="ARBA" id="ARBA00022771"/>
    </source>
</evidence>
<comment type="caution">
    <text evidence="15">The sequence shown here is derived from an EMBL/GenBank/DDBJ whole genome shotgun (WGS) entry which is preliminary data.</text>
</comment>
<comment type="similarity">
    <text evidence="11 13">Belongs to the RecA family. RadA subfamily.</text>
</comment>
<gene>
    <name evidence="11 15" type="primary">radA</name>
    <name evidence="15" type="ORF">PS435_09925</name>
</gene>
<evidence type="ECO:0000256" key="7">
    <source>
        <dbReference type="ARBA" id="ARBA00022840"/>
    </source>
</evidence>
<evidence type="ECO:0000313" key="16">
    <source>
        <dbReference type="Proteomes" id="UP001330016"/>
    </source>
</evidence>
<dbReference type="SMART" id="SM00382">
    <property type="entry name" value="AAA"/>
    <property type="match status" value="1"/>
</dbReference>
<accession>A0ABU7T0T0</accession>
<protein>
    <recommendedName>
        <fullName evidence="11 12">DNA repair protein RadA</fullName>
    </recommendedName>
</protein>
<dbReference type="PROSITE" id="PS50162">
    <property type="entry name" value="RECA_2"/>
    <property type="match status" value="1"/>
</dbReference>
<keyword evidence="6 13" id="KW-0862">Zinc</keyword>
<keyword evidence="2 11" id="KW-0547">Nucleotide-binding</keyword>
<evidence type="ECO:0000256" key="9">
    <source>
        <dbReference type="ARBA" id="ARBA00023125"/>
    </source>
</evidence>
<dbReference type="Pfam" id="PF18073">
    <property type="entry name" value="Zn_ribbon_LapB"/>
    <property type="match status" value="1"/>
</dbReference>
<comment type="domain">
    <text evidence="11">The middle region has homology to RecA with ATPase motifs including the RadA KNRFG motif, while the C-terminus is homologous to Lon protease.</text>
</comment>
<evidence type="ECO:0000256" key="2">
    <source>
        <dbReference type="ARBA" id="ARBA00022741"/>
    </source>
</evidence>
<dbReference type="SUPFAM" id="SSF54211">
    <property type="entry name" value="Ribosomal protein S5 domain 2-like"/>
    <property type="match status" value="1"/>
</dbReference>
<keyword evidence="3 11" id="KW-0227">DNA damage</keyword>
<evidence type="ECO:0000256" key="12">
    <source>
        <dbReference type="NCBIfam" id="TIGR00416"/>
    </source>
</evidence>
<name>A0ABU7T0T0_9LACO</name>
<dbReference type="Gene3D" id="3.40.50.300">
    <property type="entry name" value="P-loop containing nucleotide triphosphate hydrolases"/>
    <property type="match status" value="1"/>
</dbReference>
<keyword evidence="5" id="KW-0378">Hydrolase</keyword>
<evidence type="ECO:0000259" key="14">
    <source>
        <dbReference type="PROSITE" id="PS50162"/>
    </source>
</evidence>
<keyword evidence="4 13" id="KW-0863">Zinc-finger</keyword>
<keyword evidence="1 11" id="KW-0479">Metal-binding</keyword>
<dbReference type="Pfam" id="PF13481">
    <property type="entry name" value="AAA_25"/>
    <property type="match status" value="1"/>
</dbReference>
<keyword evidence="9 11" id="KW-0238">DNA-binding</keyword>
<dbReference type="InterPro" id="IPR041166">
    <property type="entry name" value="Rubredoxin_2"/>
</dbReference>
<comment type="function">
    <text evidence="13">DNA-dependent ATPase involved in processing of recombination intermediates, plays a role in repairing DNA breaks. Stimulates the branch migration of RecA-mediated strand transfer reactions, allowing the 3' invading strand to extend heteroduplex DNA faster. Binds ssDNA in the presence of ADP but not other nucleotides, has ATPase activity that is stimulated by ssDNA and various branched DNA structures, but inhibited by SSB. Does not have RecA's homology-searching function.</text>
</comment>
<dbReference type="HAMAP" id="MF_01498">
    <property type="entry name" value="RadA_bact"/>
    <property type="match status" value="1"/>
</dbReference>
<feature type="domain" description="RecA family profile 1" evidence="14">
    <location>
        <begin position="67"/>
        <end position="217"/>
    </location>
</feature>
<evidence type="ECO:0000256" key="3">
    <source>
        <dbReference type="ARBA" id="ARBA00022763"/>
    </source>
</evidence>
<dbReference type="RefSeq" id="WP_331243959.1">
    <property type="nucleotide sequence ID" value="NZ_JAQSGJ010000027.1"/>
</dbReference>
<sequence>MVKTKSHYVCQNCGYVSPQYFGRCPNCGAWNQMVEEVYTADANKKVGGSSNGVQSQPVALDAVNLDDNKRIPTHISELDRVLGGGVVPGSLVLIGGDPGIGKSTLLMQVSGQLAKTSGEQVLYVSGEESASQIRLRAERLGVGGKHVVVYPETDMDLIRRAIKEVKPGFLIIDSVQTMNEPALASAAGSVSQVREVTNELMRIAKNDGLTTFVVGHVTKDGAIAGPKMLEHMVDTVLYFEGDMHHTYRILRAVKNRYGSTNEIGIFSMEEDGLHVVDNPSESFLEERLPHATGSAIVVSMEGTRPILVEIQALMSPTLFGNAKRTTTGIDHNRAALIMAVLEKRANLLLQNQDAYLKATGGVKLDEPAIDLAIAMAVASSYQDAEVDPGDCFVGEIGLTGEIRRVNRIESRIEEAAKLGFKRIFVPKNNLSRYKPTAKIQVVGVTTITQCLQQALKPSKAALAEKGGRGA</sequence>
<dbReference type="NCBIfam" id="TIGR00416">
    <property type="entry name" value="sms"/>
    <property type="match status" value="1"/>
</dbReference>
<dbReference type="InterPro" id="IPR020588">
    <property type="entry name" value="RecA_ATP-bd"/>
</dbReference>
<dbReference type="PRINTS" id="PR01874">
    <property type="entry name" value="DNAREPAIRADA"/>
</dbReference>
<organism evidence="15 16">
    <name type="scientific">Schleiferilactobacillus harbinensis</name>
    <dbReference type="NCBI Taxonomy" id="304207"/>
    <lineage>
        <taxon>Bacteria</taxon>
        <taxon>Bacillati</taxon>
        <taxon>Bacillota</taxon>
        <taxon>Bacilli</taxon>
        <taxon>Lactobacillales</taxon>
        <taxon>Lactobacillaceae</taxon>
        <taxon>Schleiferilactobacillus</taxon>
    </lineage>
</organism>
<feature type="binding site" evidence="11">
    <location>
        <begin position="96"/>
        <end position="103"/>
    </location>
    <ligand>
        <name>ATP</name>
        <dbReference type="ChEBI" id="CHEBI:30616"/>
    </ligand>
</feature>
<keyword evidence="16" id="KW-1185">Reference proteome</keyword>
<dbReference type="Pfam" id="PF13541">
    <property type="entry name" value="ChlI"/>
    <property type="match status" value="1"/>
</dbReference>
<dbReference type="InterPro" id="IPR003593">
    <property type="entry name" value="AAA+_ATPase"/>
</dbReference>
<evidence type="ECO:0000256" key="6">
    <source>
        <dbReference type="ARBA" id="ARBA00022833"/>
    </source>
</evidence>
<keyword evidence="8 11" id="KW-0346">Stress response</keyword>
<dbReference type="InterPro" id="IPR014721">
    <property type="entry name" value="Ribsml_uS5_D2-typ_fold_subgr"/>
</dbReference>
<evidence type="ECO:0000256" key="8">
    <source>
        <dbReference type="ARBA" id="ARBA00023016"/>
    </source>
</evidence>
<dbReference type="PANTHER" id="PTHR32472">
    <property type="entry name" value="DNA REPAIR PROTEIN RADA"/>
    <property type="match status" value="1"/>
</dbReference>
<evidence type="ECO:0000256" key="1">
    <source>
        <dbReference type="ARBA" id="ARBA00022723"/>
    </source>
</evidence>
<dbReference type="Proteomes" id="UP001330016">
    <property type="component" value="Unassembled WGS sequence"/>
</dbReference>
<evidence type="ECO:0000256" key="11">
    <source>
        <dbReference type="HAMAP-Rule" id="MF_01498"/>
    </source>
</evidence>
<dbReference type="PANTHER" id="PTHR32472:SF10">
    <property type="entry name" value="DNA REPAIR PROTEIN RADA-LIKE PROTEIN"/>
    <property type="match status" value="1"/>
</dbReference>
<keyword evidence="10 11" id="KW-0234">DNA repair</keyword>
<dbReference type="SUPFAM" id="SSF52540">
    <property type="entry name" value="P-loop containing nucleoside triphosphate hydrolases"/>
    <property type="match status" value="1"/>
</dbReference>
<evidence type="ECO:0000256" key="5">
    <source>
        <dbReference type="ARBA" id="ARBA00022801"/>
    </source>
</evidence>
<proteinExistence type="inferred from homology"/>
<dbReference type="CDD" id="cd01121">
    <property type="entry name" value="RadA_SMS_N"/>
    <property type="match status" value="1"/>
</dbReference>
<dbReference type="InterPro" id="IPR020568">
    <property type="entry name" value="Ribosomal_Su5_D2-typ_SF"/>
</dbReference>
<dbReference type="EMBL" id="JAQSGK010000027">
    <property type="protein sequence ID" value="MEE6716177.1"/>
    <property type="molecule type" value="Genomic_DNA"/>
</dbReference>
<dbReference type="InterPro" id="IPR004504">
    <property type="entry name" value="DNA_repair_RadA"/>
</dbReference>
<dbReference type="Gene3D" id="3.30.230.10">
    <property type="match status" value="1"/>
</dbReference>
<evidence type="ECO:0000313" key="15">
    <source>
        <dbReference type="EMBL" id="MEE6716177.1"/>
    </source>
</evidence>
<feature type="short sequence motif" description="RadA KNRFG motif" evidence="11">
    <location>
        <begin position="254"/>
        <end position="258"/>
    </location>
</feature>
<keyword evidence="7 11" id="KW-0067">ATP-binding</keyword>
<evidence type="ECO:0000256" key="13">
    <source>
        <dbReference type="RuleBase" id="RU003555"/>
    </source>
</evidence>
<comment type="function">
    <text evidence="11">Plays a role in repairing double-strand DNA breaks, probably involving stabilizing or processing branched DNA or blocked replication forks.</text>
</comment>